<dbReference type="Pfam" id="PF10225">
    <property type="entry name" value="NEMP"/>
    <property type="match status" value="1"/>
</dbReference>
<feature type="transmembrane region" description="Helical" evidence="8">
    <location>
        <begin position="253"/>
        <end position="274"/>
    </location>
</feature>
<keyword evidence="4" id="KW-0732">Signal</keyword>
<organism evidence="9 10">
    <name type="scientific">Microthlaspi erraticum</name>
    <dbReference type="NCBI Taxonomy" id="1685480"/>
    <lineage>
        <taxon>Eukaryota</taxon>
        <taxon>Viridiplantae</taxon>
        <taxon>Streptophyta</taxon>
        <taxon>Embryophyta</taxon>
        <taxon>Tracheophyta</taxon>
        <taxon>Spermatophyta</taxon>
        <taxon>Magnoliopsida</taxon>
        <taxon>eudicotyledons</taxon>
        <taxon>Gunneridae</taxon>
        <taxon>Pentapetalae</taxon>
        <taxon>rosids</taxon>
        <taxon>malvids</taxon>
        <taxon>Brassicales</taxon>
        <taxon>Brassicaceae</taxon>
        <taxon>Coluteocarpeae</taxon>
        <taxon>Microthlaspi</taxon>
    </lineage>
</organism>
<keyword evidence="6 8" id="KW-0472">Membrane</keyword>
<reference evidence="9" key="1">
    <citation type="submission" date="2020-01" db="EMBL/GenBank/DDBJ databases">
        <authorList>
            <person name="Mishra B."/>
        </authorList>
    </citation>
    <scope>NUCLEOTIDE SEQUENCE [LARGE SCALE GENOMIC DNA]</scope>
</reference>
<keyword evidence="10" id="KW-1185">Reference proteome</keyword>
<keyword evidence="3 8" id="KW-0812">Transmembrane</keyword>
<evidence type="ECO:0000313" key="9">
    <source>
        <dbReference type="EMBL" id="CAA7035713.1"/>
    </source>
</evidence>
<dbReference type="AlphaFoldDB" id="A0A6D2J6X4"/>
<comment type="similarity">
    <text evidence="2">Belongs to the NEMP family.</text>
</comment>
<dbReference type="EMBL" id="CACVBM020001162">
    <property type="protein sequence ID" value="CAA7035713.1"/>
    <property type="molecule type" value="Genomic_DNA"/>
</dbReference>
<dbReference type="OrthoDB" id="1068557at2759"/>
<sequence length="375" mass="42082">MGIIIVFSSLVSSPPCLPLGSADDERLVVGDVGERIVFNVTPRLEVKGSPGLNQEITYQYARIHIHGYQRYLLMYKDYTHSLKLNFEASAAGKTSKIHICCSLAVSPEVGMCPHHLWKEAINGSWTARMSPFDYKICDVRVVSSSANVTLEVSSVVESLMYRPLFLIIGTILLLWASPLSRSFAFYCTCSFTVGLILVFLLLLFQIIKLLPTRRRFLAFFIYSSLVGVTYVILPHIPGFFQGVPRALGFDDESNVLCWLLCLQFIGIHWGFLAMHSPLLKAQDGSIDNSTSVFISWCISIMSALLILQSSEDLLLAGGALIFVIVMSPILRRITILIFPQQIVMYLLLRTRNGIRYAVGQNGWAMILDFMFYRTP</sequence>
<feature type="transmembrane region" description="Helical" evidence="8">
    <location>
        <begin position="183"/>
        <end position="204"/>
    </location>
</feature>
<evidence type="ECO:0000256" key="8">
    <source>
        <dbReference type="SAM" id="Phobius"/>
    </source>
</evidence>
<keyword evidence="5 8" id="KW-1133">Transmembrane helix</keyword>
<comment type="subcellular location">
    <subcellularLocation>
        <location evidence="1">Nucleus inner membrane</location>
        <topology evidence="1">Multi-pass membrane protein</topology>
        <orientation evidence="1">Nucleoplasmic side</orientation>
    </subcellularLocation>
</comment>
<keyword evidence="7" id="KW-0539">Nucleus</keyword>
<evidence type="ECO:0000256" key="5">
    <source>
        <dbReference type="ARBA" id="ARBA00022989"/>
    </source>
</evidence>
<dbReference type="Proteomes" id="UP000467841">
    <property type="component" value="Unassembled WGS sequence"/>
</dbReference>
<evidence type="ECO:0000256" key="4">
    <source>
        <dbReference type="ARBA" id="ARBA00022729"/>
    </source>
</evidence>
<name>A0A6D2J6X4_9BRAS</name>
<gene>
    <name evidence="9" type="ORF">MERR_LOCUS22948</name>
</gene>
<comment type="caution">
    <text evidence="9">The sequence shown here is derived from an EMBL/GenBank/DDBJ whole genome shotgun (WGS) entry which is preliminary data.</text>
</comment>
<dbReference type="InterPro" id="IPR019358">
    <property type="entry name" value="NEMP_fam"/>
</dbReference>
<dbReference type="PANTHER" id="PTHR31587:SF4">
    <property type="entry name" value="TRANSMEMBRANE PROTEIN (DUF2215)"/>
    <property type="match status" value="1"/>
</dbReference>
<evidence type="ECO:0000256" key="7">
    <source>
        <dbReference type="ARBA" id="ARBA00023242"/>
    </source>
</evidence>
<protein>
    <submittedName>
        <fullName evidence="9">Uncharacterized protein</fullName>
    </submittedName>
</protein>
<evidence type="ECO:0000256" key="2">
    <source>
        <dbReference type="ARBA" id="ARBA00005748"/>
    </source>
</evidence>
<dbReference type="PANTHER" id="PTHR31587">
    <property type="entry name" value="TRANSMEMBRANE PROTEIN (DUF2215)"/>
    <property type="match status" value="1"/>
</dbReference>
<evidence type="ECO:0000256" key="3">
    <source>
        <dbReference type="ARBA" id="ARBA00022692"/>
    </source>
</evidence>
<evidence type="ECO:0000313" key="10">
    <source>
        <dbReference type="Proteomes" id="UP000467841"/>
    </source>
</evidence>
<feature type="transmembrane region" description="Helical" evidence="8">
    <location>
        <begin position="313"/>
        <end position="333"/>
    </location>
</feature>
<feature type="transmembrane region" description="Helical" evidence="8">
    <location>
        <begin position="216"/>
        <end position="233"/>
    </location>
</feature>
<accession>A0A6D2J6X4</accession>
<proteinExistence type="inferred from homology"/>
<evidence type="ECO:0000256" key="1">
    <source>
        <dbReference type="ARBA" id="ARBA00004575"/>
    </source>
</evidence>
<evidence type="ECO:0000256" key="6">
    <source>
        <dbReference type="ARBA" id="ARBA00023136"/>
    </source>
</evidence>
<dbReference type="GO" id="GO:0005637">
    <property type="term" value="C:nuclear inner membrane"/>
    <property type="evidence" value="ECO:0007669"/>
    <property type="project" value="UniProtKB-SubCell"/>
</dbReference>
<feature type="transmembrane region" description="Helical" evidence="8">
    <location>
        <begin position="286"/>
        <end position="307"/>
    </location>
</feature>